<sequence length="97" mass="10074">MAVLRLILVACCLLVGTFLAGSLQVHASPLSVGGHTHHSLSVKSTATPYDSIVVLISASTNTCAVSIVVDINGNTAMLRCGKTITSTLPVFTIAQFF</sequence>
<evidence type="ECO:0008006" key="5">
    <source>
        <dbReference type="Google" id="ProtNLM"/>
    </source>
</evidence>
<protein>
    <recommendedName>
        <fullName evidence="5">Transmembrane protein</fullName>
    </recommendedName>
</protein>
<evidence type="ECO:0000313" key="4">
    <source>
        <dbReference type="Proteomes" id="UP000326912"/>
    </source>
</evidence>
<evidence type="ECO:0000256" key="1">
    <source>
        <dbReference type="SAM" id="Phobius"/>
    </source>
</evidence>
<keyword evidence="1" id="KW-1133">Transmembrane helix</keyword>
<keyword evidence="2" id="KW-0732">Signal</keyword>
<accession>A0A5J4L0T6</accession>
<dbReference type="AlphaFoldDB" id="A0A5J4L0T6"/>
<feature type="signal peptide" evidence="2">
    <location>
        <begin position="1"/>
        <end position="27"/>
    </location>
</feature>
<dbReference type="EMBL" id="BKZW01000004">
    <property type="protein sequence ID" value="GER91899.1"/>
    <property type="molecule type" value="Genomic_DNA"/>
</dbReference>
<feature type="transmembrane region" description="Helical" evidence="1">
    <location>
        <begin position="51"/>
        <end position="69"/>
    </location>
</feature>
<keyword evidence="1" id="KW-0812">Transmembrane</keyword>
<keyword evidence="4" id="KW-1185">Reference proteome</keyword>
<organism evidence="3 4">
    <name type="scientific">Dictyobacter vulcani</name>
    <dbReference type="NCBI Taxonomy" id="2607529"/>
    <lineage>
        <taxon>Bacteria</taxon>
        <taxon>Bacillati</taxon>
        <taxon>Chloroflexota</taxon>
        <taxon>Ktedonobacteria</taxon>
        <taxon>Ktedonobacterales</taxon>
        <taxon>Dictyobacteraceae</taxon>
        <taxon>Dictyobacter</taxon>
    </lineage>
</organism>
<keyword evidence="1" id="KW-0472">Membrane</keyword>
<dbReference type="RefSeq" id="WP_151759475.1">
    <property type="nucleotide sequence ID" value="NZ_BKZW01000004.1"/>
</dbReference>
<comment type="caution">
    <text evidence="3">The sequence shown here is derived from an EMBL/GenBank/DDBJ whole genome shotgun (WGS) entry which is preliminary data.</text>
</comment>
<gene>
    <name evidence="3" type="ORF">KDW_60610</name>
</gene>
<feature type="chain" id="PRO_5023817754" description="Transmembrane protein" evidence="2">
    <location>
        <begin position="28"/>
        <end position="97"/>
    </location>
</feature>
<evidence type="ECO:0000313" key="3">
    <source>
        <dbReference type="EMBL" id="GER91899.1"/>
    </source>
</evidence>
<proteinExistence type="predicted"/>
<name>A0A5J4L0T6_9CHLR</name>
<evidence type="ECO:0000256" key="2">
    <source>
        <dbReference type="SAM" id="SignalP"/>
    </source>
</evidence>
<dbReference type="Proteomes" id="UP000326912">
    <property type="component" value="Unassembled WGS sequence"/>
</dbReference>
<reference evidence="3 4" key="1">
    <citation type="submission" date="2019-10" db="EMBL/GenBank/DDBJ databases">
        <title>Dictyobacter vulcani sp. nov., within the class Ktedonobacteria, isolated from soil of volcanic Mt. Zao.</title>
        <authorList>
            <person name="Zheng Y."/>
            <person name="Wang C.M."/>
            <person name="Sakai Y."/>
            <person name="Abe K."/>
            <person name="Yokota A."/>
            <person name="Yabe S."/>
        </authorList>
    </citation>
    <scope>NUCLEOTIDE SEQUENCE [LARGE SCALE GENOMIC DNA]</scope>
    <source>
        <strain evidence="3 4">W12</strain>
    </source>
</reference>